<dbReference type="EMBL" id="JAFCIX010000298">
    <property type="protein sequence ID" value="KAH6595534.1"/>
    <property type="molecule type" value="Genomic_DNA"/>
</dbReference>
<proteinExistence type="predicted"/>
<gene>
    <name evidence="4" type="ORF">BASA50_005743</name>
</gene>
<evidence type="ECO:0000256" key="2">
    <source>
        <dbReference type="SAM" id="SignalP"/>
    </source>
</evidence>
<dbReference type="Proteomes" id="UP001648503">
    <property type="component" value="Unassembled WGS sequence"/>
</dbReference>
<feature type="compositionally biased region" description="Polar residues" evidence="1">
    <location>
        <begin position="431"/>
        <end position="442"/>
    </location>
</feature>
<sequence>MLSRLIITFLCAATIGSVSGTFVIFDPDPIVLENIEESISFLVQLKSKPNEEVNVYFQHPFLSMSTCMIVFNSDNWDVAQEITGIPAPLFVGSSNAPGQLKSISELIAKTVKARPPPGKLLSTDTLEVAQSIFSHFCSIKNDEVETFDEISFFFNEPGWYEIVSTSDIKVQVFMDECEEKEPCITKVLARYGYSVMGMDVSGPVKDIDEYSVTEVTQNNNGLRHAPGAEAGEHIIIFPYGSELYLTVLNNDGIMSLEVSLVTAAGYSSPRGLCNIPGFSSSDNMLMGSDGNSYDPEKEDEVAAFANSWKVKDEDVLTNFGAGTSIPPTQQPGTICKFPEYLQPKLTSTATATGSTTTVDFSTYVSSTTVDFSTYVSSTNVDISTTVDFSTYVSSTATGSTTTVDFSTYVSSFTVDLSTSTSSSTADCYGNEASQSGAGSTVS</sequence>
<feature type="domain" description="VWFD" evidence="3">
    <location>
        <begin position="135"/>
        <end position="316"/>
    </location>
</feature>
<keyword evidence="5" id="KW-1185">Reference proteome</keyword>
<evidence type="ECO:0000313" key="5">
    <source>
        <dbReference type="Proteomes" id="UP001648503"/>
    </source>
</evidence>
<evidence type="ECO:0000256" key="1">
    <source>
        <dbReference type="SAM" id="MobiDB-lite"/>
    </source>
</evidence>
<dbReference type="PROSITE" id="PS51233">
    <property type="entry name" value="VWFD"/>
    <property type="match status" value="1"/>
</dbReference>
<reference evidence="4 5" key="1">
    <citation type="submission" date="2021-02" db="EMBL/GenBank/DDBJ databases">
        <title>Variation within the Batrachochytrium salamandrivorans European outbreak.</title>
        <authorList>
            <person name="Kelly M."/>
            <person name="Pasmans F."/>
            <person name="Shea T.P."/>
            <person name="Munoz J.F."/>
            <person name="Carranza S."/>
            <person name="Cuomo C.A."/>
            <person name="Martel A."/>
        </authorList>
    </citation>
    <scope>NUCLEOTIDE SEQUENCE [LARGE SCALE GENOMIC DNA]</scope>
    <source>
        <strain evidence="4 5">AMFP18/2</strain>
    </source>
</reference>
<dbReference type="InterPro" id="IPR001846">
    <property type="entry name" value="VWF_type-D"/>
</dbReference>
<accession>A0ABQ8FCE0</accession>
<keyword evidence="2" id="KW-0732">Signal</keyword>
<evidence type="ECO:0000313" key="4">
    <source>
        <dbReference type="EMBL" id="KAH6595534.1"/>
    </source>
</evidence>
<protein>
    <recommendedName>
        <fullName evidence="3">VWFD domain-containing protein</fullName>
    </recommendedName>
</protein>
<comment type="caution">
    <text evidence="4">The sequence shown here is derived from an EMBL/GenBank/DDBJ whole genome shotgun (WGS) entry which is preliminary data.</text>
</comment>
<organism evidence="4 5">
    <name type="scientific">Batrachochytrium salamandrivorans</name>
    <dbReference type="NCBI Taxonomy" id="1357716"/>
    <lineage>
        <taxon>Eukaryota</taxon>
        <taxon>Fungi</taxon>
        <taxon>Fungi incertae sedis</taxon>
        <taxon>Chytridiomycota</taxon>
        <taxon>Chytridiomycota incertae sedis</taxon>
        <taxon>Chytridiomycetes</taxon>
        <taxon>Rhizophydiales</taxon>
        <taxon>Rhizophydiales incertae sedis</taxon>
        <taxon>Batrachochytrium</taxon>
    </lineage>
</organism>
<feature type="region of interest" description="Disordered" evidence="1">
    <location>
        <begin position="418"/>
        <end position="442"/>
    </location>
</feature>
<evidence type="ECO:0000259" key="3">
    <source>
        <dbReference type="PROSITE" id="PS51233"/>
    </source>
</evidence>
<name>A0ABQ8FCE0_9FUNG</name>
<feature type="signal peptide" evidence="2">
    <location>
        <begin position="1"/>
        <end position="20"/>
    </location>
</feature>
<feature type="chain" id="PRO_5047206637" description="VWFD domain-containing protein" evidence="2">
    <location>
        <begin position="21"/>
        <end position="442"/>
    </location>
</feature>